<gene>
    <name evidence="1" type="ORF">BXY80_2777</name>
</gene>
<accession>A0A420DBZ5</accession>
<reference evidence="1 2" key="1">
    <citation type="submission" date="2018-09" db="EMBL/GenBank/DDBJ databases">
        <title>Genomic Encyclopedia of Archaeal and Bacterial Type Strains, Phase II (KMG-II): from individual species to whole genera.</title>
        <authorList>
            <person name="Goeker M."/>
        </authorList>
    </citation>
    <scope>NUCLEOTIDE SEQUENCE [LARGE SCALE GENOMIC DNA]</scope>
    <source>
        <strain evidence="1 2">DSM 26283</strain>
    </source>
</reference>
<evidence type="ECO:0000313" key="2">
    <source>
        <dbReference type="Proteomes" id="UP000284892"/>
    </source>
</evidence>
<evidence type="ECO:0000313" key="1">
    <source>
        <dbReference type="EMBL" id="RKE89428.1"/>
    </source>
</evidence>
<dbReference type="OrthoDB" id="1349797at2"/>
<dbReference type="Proteomes" id="UP000284892">
    <property type="component" value="Unassembled WGS sequence"/>
</dbReference>
<dbReference type="AlphaFoldDB" id="A0A420DBZ5"/>
<proteinExistence type="predicted"/>
<protein>
    <submittedName>
        <fullName evidence="1">Uncharacterized protein</fullName>
    </submittedName>
</protein>
<dbReference type="EMBL" id="RAQJ01000009">
    <property type="protein sequence ID" value="RKE89428.1"/>
    <property type="molecule type" value="Genomic_DNA"/>
</dbReference>
<dbReference type="RefSeq" id="WP_120202899.1">
    <property type="nucleotide sequence ID" value="NZ_RAQJ01000009.1"/>
</dbReference>
<keyword evidence="2" id="KW-1185">Reference proteome</keyword>
<name>A0A420DBZ5_9FLAO</name>
<sequence length="218" mass="25869">MKETSEHTIKIFLKFGQKEHIKDLFENGTIFLNSIEYFRKLEDNGLRGDRYEGISKLHNLPSGEFEIKSLNYKGKYISMQIRESYQEIIGNIYSLYAVSSFGFPNPLEFKIDDRNSEFGSHCLMIKNLPLFFQKIEQELNNLKLKFRHGFVKYYDASKFNGQITLFQKPMEYEYQKEFRFYVERNSTEPLILNIGSLKDIAEIYESKELIKEIELTVK</sequence>
<organism evidence="1 2">
    <name type="scientific">Ichthyenterobacterium magnum</name>
    <dbReference type="NCBI Taxonomy" id="1230530"/>
    <lineage>
        <taxon>Bacteria</taxon>
        <taxon>Pseudomonadati</taxon>
        <taxon>Bacteroidota</taxon>
        <taxon>Flavobacteriia</taxon>
        <taxon>Flavobacteriales</taxon>
        <taxon>Flavobacteriaceae</taxon>
        <taxon>Ichthyenterobacterium</taxon>
    </lineage>
</organism>
<comment type="caution">
    <text evidence="1">The sequence shown here is derived from an EMBL/GenBank/DDBJ whole genome shotgun (WGS) entry which is preliminary data.</text>
</comment>